<evidence type="ECO:0000313" key="2">
    <source>
        <dbReference type="Proteomes" id="UP000183940"/>
    </source>
</evidence>
<dbReference type="InterPro" id="IPR029058">
    <property type="entry name" value="AB_hydrolase_fold"/>
</dbReference>
<protein>
    <submittedName>
        <fullName evidence="1">Uncharacterized protein</fullName>
    </submittedName>
</protein>
<sequence length="243" mass="28158">MTQLPDVLWINVSPSFRRFHRPLLRLLSAHVPLAEWQYEQTEDEGSCLNQALGLLHHHIKKHDRPLHLLGHGTGGLLALLYGRRYPQNVRSLALLSVGVYPAIDWQAHYYVQLGLLPCSRDRILTQTAYNLFGPHSPPVVEELVRILEKDLRTSLSPHSLYRRTQILPSELDPPLFISRGQQDLVIDPSLCEGWKPWLKESDRLWECPHGRYFFHHTHAQLVKRQILKFWQSLTPLQSTLKSA</sequence>
<comment type="caution">
    <text evidence="1">The sequence shown here is derived from an EMBL/GenBank/DDBJ whole genome shotgun (WGS) entry which is preliminary data.</text>
</comment>
<dbReference type="SUPFAM" id="SSF53474">
    <property type="entry name" value="alpha/beta-Hydrolases"/>
    <property type="match status" value="1"/>
</dbReference>
<organism evidence="1 2">
    <name type="scientific">Roseofilum reptotaenium AO1-A</name>
    <dbReference type="NCBI Taxonomy" id="1925591"/>
    <lineage>
        <taxon>Bacteria</taxon>
        <taxon>Bacillati</taxon>
        <taxon>Cyanobacteriota</taxon>
        <taxon>Cyanophyceae</taxon>
        <taxon>Desertifilales</taxon>
        <taxon>Desertifilaceae</taxon>
        <taxon>Roseofilum</taxon>
    </lineage>
</organism>
<dbReference type="Proteomes" id="UP000183940">
    <property type="component" value="Unassembled WGS sequence"/>
</dbReference>
<proteinExistence type="predicted"/>
<dbReference type="STRING" id="1925591.BI308_10800"/>
<dbReference type="AlphaFoldDB" id="A0A1L9QSM6"/>
<accession>A0A1L9QSM6</accession>
<dbReference type="Gene3D" id="3.40.50.1820">
    <property type="entry name" value="alpha/beta hydrolase"/>
    <property type="match status" value="1"/>
</dbReference>
<dbReference type="EMBL" id="MLAW01000015">
    <property type="protein sequence ID" value="OJJ25626.1"/>
    <property type="molecule type" value="Genomic_DNA"/>
</dbReference>
<keyword evidence="2" id="KW-1185">Reference proteome</keyword>
<gene>
    <name evidence="1" type="ORF">BI308_10800</name>
</gene>
<name>A0A1L9QSM6_9CYAN</name>
<reference evidence="1" key="1">
    <citation type="submission" date="2016-10" db="EMBL/GenBank/DDBJ databases">
        <title>CRISPR-Cas defence system in Roseofilum reptotaenium: evidence of a bacteriophage-cyanobacterium arms race in the coral black band disease.</title>
        <authorList>
            <person name="Buerger P."/>
            <person name="Wood-Charlson E.M."/>
            <person name="Weynberg K.D."/>
            <person name="Willis B."/>
            <person name="Van Oppen M.J."/>
        </authorList>
    </citation>
    <scope>NUCLEOTIDE SEQUENCE [LARGE SCALE GENOMIC DNA]</scope>
    <source>
        <strain evidence="1">AO1-A</strain>
    </source>
</reference>
<evidence type="ECO:0000313" key="1">
    <source>
        <dbReference type="EMBL" id="OJJ25626.1"/>
    </source>
</evidence>